<dbReference type="AlphaFoldDB" id="A0A7J9PLP4"/>
<dbReference type="PANTHER" id="PTHR43334">
    <property type="entry name" value="ACETATE--COA LIGASE [ADP-FORMING]"/>
    <property type="match status" value="1"/>
</dbReference>
<evidence type="ECO:0000313" key="8">
    <source>
        <dbReference type="Proteomes" id="UP000533207"/>
    </source>
</evidence>
<sequence>MNTIDGIFNPKSVAVIGASEIEGKVGQSVMKNLLNFKQHGGKVYPINKKYNEVYGIKCYGSVLDIPETPDLVIISIPAEYAVDAMEECGRKGVKSAIIITAGFAETNNHVLEDRLKSIIEQYGIRTIGPNCLGVINLHNHLNASFSKEFSNMGNIAFISQSGAIMTALLDIANYYNLGFSKIVSMGNKIDVQEYELLNYLENDPHTKVVALYIEGLKDEKFISAAKKISRKKPVIVLKSGKSEEGAKAASSHTGSLAGNSAVYDAAFKKSRVFNVESFEDLVNLLKIFSVQPPMKSKKLAVITNAGGFGVLAADSVENFGLELAEFSGTTVSELKKYLPDTSGISNPLDLIGDADVERYKHAFELVENDPNVDGLLAILTPQGMTDALGVARELVKLKNYMICKKDKIPIVASFVGGTSVLEARSYLQEKGIPSFICPELAVKALACLYRQSHLMDKYDSPEYLNEIRAEISDAKTNNQEKIDELLANPNESNSKEFLKLNGFAIPEKFVATTKDDAKKYAESLGKVVMKVVSADILHKSDAGCVIIDPSDASEAFETIMKNGEKYLLDRKIDGIIDGVLIEQFVTGKEIIIGAKRDPVFGPVVMTGLGGIFVEVLKDVSFGITPITKEYAGEILESLKSYKILEGVRGEKRSDIEFLKELIVRVGVLMETYDEISEIDINPAFIKEEGQGGFVGDALIITKK</sequence>
<dbReference type="Pfam" id="PF13549">
    <property type="entry name" value="ATP-grasp_5"/>
    <property type="match status" value="1"/>
</dbReference>
<keyword evidence="3 7" id="KW-0436">Ligase</keyword>
<proteinExistence type="predicted"/>
<dbReference type="Gene3D" id="3.30.1490.20">
    <property type="entry name" value="ATP-grasp fold, A domain"/>
    <property type="match status" value="1"/>
</dbReference>
<dbReference type="Pfam" id="PF19045">
    <property type="entry name" value="Ligase_CoA_2"/>
    <property type="match status" value="1"/>
</dbReference>
<reference evidence="7 8" key="1">
    <citation type="submission" date="2020-07" db="EMBL/GenBank/DDBJ databases">
        <title>Genomic Encyclopedia of Type Strains, Phase IV (KMG-V): Genome sequencing to study the core and pangenomes of soil and plant-associated prokaryotes.</title>
        <authorList>
            <person name="Whitman W."/>
        </authorList>
    </citation>
    <scope>NUCLEOTIDE SEQUENCE [LARGE SCALE GENOMIC DNA]</scope>
    <source>
        <strain evidence="7 8">C8</strain>
    </source>
</reference>
<dbReference type="InterPro" id="IPR003781">
    <property type="entry name" value="CoA-bd"/>
</dbReference>
<dbReference type="InterPro" id="IPR032875">
    <property type="entry name" value="Succ_CoA_lig_flav_dom"/>
</dbReference>
<evidence type="ECO:0000256" key="4">
    <source>
        <dbReference type="ARBA" id="ARBA00022741"/>
    </source>
</evidence>
<dbReference type="InterPro" id="IPR036291">
    <property type="entry name" value="NAD(P)-bd_dom_sf"/>
</dbReference>
<keyword evidence="4" id="KW-0547">Nucleotide-binding</keyword>
<protein>
    <recommendedName>
        <fullName evidence="2">acetate--CoA ligase (ADP-forming)</fullName>
        <ecNumber evidence="2">6.2.1.13</ecNumber>
    </recommendedName>
</protein>
<comment type="catalytic activity">
    <reaction evidence="1">
        <text>acetate + ATP + CoA = acetyl-CoA + ADP + phosphate</text>
        <dbReference type="Rhea" id="RHEA:15081"/>
        <dbReference type="ChEBI" id="CHEBI:30089"/>
        <dbReference type="ChEBI" id="CHEBI:30616"/>
        <dbReference type="ChEBI" id="CHEBI:43474"/>
        <dbReference type="ChEBI" id="CHEBI:57287"/>
        <dbReference type="ChEBI" id="CHEBI:57288"/>
        <dbReference type="ChEBI" id="CHEBI:456216"/>
        <dbReference type="EC" id="6.2.1.13"/>
    </reaction>
</comment>
<evidence type="ECO:0000256" key="5">
    <source>
        <dbReference type="ARBA" id="ARBA00022840"/>
    </source>
</evidence>
<dbReference type="EMBL" id="JACDUL010000003">
    <property type="protein sequence ID" value="MBA2862409.1"/>
    <property type="molecule type" value="Genomic_DNA"/>
</dbReference>
<dbReference type="SUPFAM" id="SSF51735">
    <property type="entry name" value="NAD(P)-binding Rossmann-fold domains"/>
    <property type="match status" value="1"/>
</dbReference>
<evidence type="ECO:0000313" key="7">
    <source>
        <dbReference type="EMBL" id="MBA2862409.1"/>
    </source>
</evidence>
<keyword evidence="5" id="KW-0067">ATP-binding</keyword>
<dbReference type="Gene3D" id="3.40.50.720">
    <property type="entry name" value="NAD(P)-binding Rossmann-like Domain"/>
    <property type="match status" value="1"/>
</dbReference>
<dbReference type="SUPFAM" id="SSF56059">
    <property type="entry name" value="Glutathione synthetase ATP-binding domain-like"/>
    <property type="match status" value="1"/>
</dbReference>
<dbReference type="PANTHER" id="PTHR43334:SF2">
    <property type="entry name" value="ACETATE--COA LIGASE [ADP-FORMING]"/>
    <property type="match status" value="1"/>
</dbReference>
<keyword evidence="7" id="KW-0808">Transferase</keyword>
<dbReference type="SMART" id="SM00881">
    <property type="entry name" value="CoA_binding"/>
    <property type="match status" value="1"/>
</dbReference>
<dbReference type="Proteomes" id="UP000533207">
    <property type="component" value="Unassembled WGS sequence"/>
</dbReference>
<dbReference type="InterPro" id="IPR043938">
    <property type="entry name" value="Ligase_CoA_dom"/>
</dbReference>
<evidence type="ECO:0000256" key="1">
    <source>
        <dbReference type="ARBA" id="ARBA00001619"/>
    </source>
</evidence>
<dbReference type="Pfam" id="PF13380">
    <property type="entry name" value="CoA_binding_2"/>
    <property type="match status" value="1"/>
</dbReference>
<dbReference type="Gene3D" id="3.40.50.261">
    <property type="entry name" value="Succinyl-CoA synthetase domains"/>
    <property type="match status" value="2"/>
</dbReference>
<gene>
    <name evidence="7" type="ORF">HNP90_001290</name>
</gene>
<dbReference type="SUPFAM" id="SSF52210">
    <property type="entry name" value="Succinyl-CoA synthetase domains"/>
    <property type="match status" value="2"/>
</dbReference>
<evidence type="ECO:0000256" key="3">
    <source>
        <dbReference type="ARBA" id="ARBA00022598"/>
    </source>
</evidence>
<evidence type="ECO:0000256" key="2">
    <source>
        <dbReference type="ARBA" id="ARBA00012957"/>
    </source>
</evidence>
<dbReference type="InterPro" id="IPR051538">
    <property type="entry name" value="Acyl-CoA_Synth/Transferase"/>
</dbReference>
<dbReference type="GO" id="GO:0016740">
    <property type="term" value="F:transferase activity"/>
    <property type="evidence" value="ECO:0007669"/>
    <property type="project" value="UniProtKB-KW"/>
</dbReference>
<dbReference type="EC" id="6.2.1.13" evidence="2"/>
<name>A0A7J9PLP4_METMI</name>
<organism evidence="7 8">
    <name type="scientific">Methanococcus maripaludis</name>
    <name type="common">Methanococcus deltae</name>
    <dbReference type="NCBI Taxonomy" id="39152"/>
    <lineage>
        <taxon>Archaea</taxon>
        <taxon>Methanobacteriati</taxon>
        <taxon>Methanobacteriota</taxon>
        <taxon>Methanomada group</taxon>
        <taxon>Methanococci</taxon>
        <taxon>Methanococcales</taxon>
        <taxon>Methanococcaceae</taxon>
        <taxon>Methanococcus</taxon>
    </lineage>
</organism>
<dbReference type="Pfam" id="PF13607">
    <property type="entry name" value="Succ_CoA_lig"/>
    <property type="match status" value="1"/>
</dbReference>
<accession>A0A7J9PLP4</accession>
<dbReference type="InterPro" id="IPR016102">
    <property type="entry name" value="Succinyl-CoA_synth-like"/>
</dbReference>
<dbReference type="GO" id="GO:0005524">
    <property type="term" value="F:ATP binding"/>
    <property type="evidence" value="ECO:0007669"/>
    <property type="project" value="UniProtKB-KW"/>
</dbReference>
<dbReference type="RefSeq" id="WP_012067786.1">
    <property type="nucleotide sequence ID" value="NZ_JACDUL010000003.1"/>
</dbReference>
<comment type="caution">
    <text evidence="7">The sequence shown here is derived from an EMBL/GenBank/DDBJ whole genome shotgun (WGS) entry which is preliminary data.</text>
</comment>
<dbReference type="GO" id="GO:0043758">
    <property type="term" value="F:acetate-CoA ligase (ADP-forming) activity"/>
    <property type="evidence" value="ECO:0007669"/>
    <property type="project" value="UniProtKB-EC"/>
</dbReference>
<dbReference type="Gene3D" id="3.30.470.20">
    <property type="entry name" value="ATP-grasp fold, B domain"/>
    <property type="match status" value="1"/>
</dbReference>
<dbReference type="InterPro" id="IPR013815">
    <property type="entry name" value="ATP_grasp_subdomain_1"/>
</dbReference>
<evidence type="ECO:0000259" key="6">
    <source>
        <dbReference type="SMART" id="SM00881"/>
    </source>
</evidence>
<feature type="domain" description="CoA-binding" evidence="6">
    <location>
        <begin position="7"/>
        <end position="103"/>
    </location>
</feature>